<dbReference type="InterPro" id="IPR053139">
    <property type="entry name" value="Surface_bspA-like"/>
</dbReference>
<dbReference type="Proteomes" id="UP000284379">
    <property type="component" value="Unassembled WGS sequence"/>
</dbReference>
<feature type="signal peptide" evidence="1">
    <location>
        <begin position="1"/>
        <end position="19"/>
    </location>
</feature>
<dbReference type="Pfam" id="PF18998">
    <property type="entry name" value="Flg_new_2"/>
    <property type="match status" value="1"/>
</dbReference>
<sequence length="916" mass="101645">MKKILILLACLLPMLKGMAYDFKVNDIYYRIFATETGIEAEVTYNNDNYNSYSGEVVIPGNITHGEKSYKVTSIAYNAFKDCINLTSVIIGENINKFSNDIFSDCTALKEIIVSDNNPQYLSVDGILFNKDKTELIIFPNAKSGTYTIPNSVTSIRNRAFYGCTKLTSITIPEGITSIYQEAFYGCVGLTSINIPNSITILSDQVFRGCTNLKKFVVSNDNPRYSAIDGVLYNKNKTKLLSYPNAKSSTYTVPDGITSIGDYAFSDCIGLTSITIPNSVIEIGNSILSGCRNLQKLSLPFIGSSIKLQEHLGYLFELRSNYKAPPEQGYVIVTYGRDVFGIYSYYIPLSLTEISVMKQANLSCRYGYGPNYWYYGVFNGCSNLKVANLPLATSIGNNTFSGCKNLKDINLPIATSIGEKSFYGCTNLKDVSLPSADFIGKYAFQNCYSLEVLSLPVATSTEAGFLDNCDKLQIVLLPKVRNIDILRFPKSLISLNIGSLKSLSSGILSNSSNLEELTIPFVGTGVKETAAGIQGLFGDLFGTSSNAEMKATTQYYQDNKAKTYYLPANLRKVTVTEECEELQYGAFYGCSTIKEITLPYTLYMVGEKALYGCAGLTDIYCKGAAPAAAYDNSFTGIRVTTCKLHIPYNTTNLYKASDGWKKFFYMQEEAPLTVNVTKNILNAGIILGITEYQQGAMVNLSARANSGYRFKCWMDNGEIVSEEDNYSFTINENKNLLAVFIPVQNENSLIINTESNAVNFTWKTIDDTNEYILKIYSDIDMKKEIASYQFDAKGELVTRTASKLSFRVTDLKPEVTYYYSLIANDKSNKTLSEQIGTFSTTPTGIEDISTSTNICIRVEGSSLWIENAQEKMISVYNLQGVCQTVIHKAKDMEMIQIDHSGIYLIKVDKLLQKVIIK</sequence>
<name>A0A413VYN7_9BACE</name>
<comment type="caution">
    <text evidence="3">The sequence shown here is derived from an EMBL/GenBank/DDBJ whole genome shotgun (WGS) entry which is preliminary data.</text>
</comment>
<keyword evidence="1" id="KW-0732">Signal</keyword>
<organism evidence="3 4">
    <name type="scientific">Bacteroides nordii</name>
    <dbReference type="NCBI Taxonomy" id="291645"/>
    <lineage>
        <taxon>Bacteria</taxon>
        <taxon>Pseudomonadati</taxon>
        <taxon>Bacteroidota</taxon>
        <taxon>Bacteroidia</taxon>
        <taxon>Bacteroidales</taxon>
        <taxon>Bacteroidaceae</taxon>
        <taxon>Bacteroides</taxon>
    </lineage>
</organism>
<dbReference type="Pfam" id="PF13306">
    <property type="entry name" value="LRR_5"/>
    <property type="match status" value="5"/>
</dbReference>
<dbReference type="PANTHER" id="PTHR45661:SF3">
    <property type="entry name" value="IG-LIKE DOMAIN-CONTAINING PROTEIN"/>
    <property type="match status" value="1"/>
</dbReference>
<gene>
    <name evidence="3" type="ORF">DW888_02390</name>
</gene>
<dbReference type="Gene3D" id="3.80.10.10">
    <property type="entry name" value="Ribonuclease Inhibitor"/>
    <property type="match status" value="3"/>
</dbReference>
<evidence type="ECO:0000256" key="1">
    <source>
        <dbReference type="SAM" id="SignalP"/>
    </source>
</evidence>
<proteinExistence type="predicted"/>
<dbReference type="PANTHER" id="PTHR45661">
    <property type="entry name" value="SURFACE ANTIGEN"/>
    <property type="match status" value="1"/>
</dbReference>
<dbReference type="SUPFAM" id="SSF52058">
    <property type="entry name" value="L domain-like"/>
    <property type="match status" value="2"/>
</dbReference>
<dbReference type="EMBL" id="QSGO01000001">
    <property type="protein sequence ID" value="RHB38671.1"/>
    <property type="molecule type" value="Genomic_DNA"/>
</dbReference>
<evidence type="ECO:0000313" key="3">
    <source>
        <dbReference type="EMBL" id="RHB38671.1"/>
    </source>
</evidence>
<dbReference type="AlphaFoldDB" id="A0A413VYN7"/>
<accession>A0A413VYN7</accession>
<feature type="domain" description="Bacterial repeat" evidence="2">
    <location>
        <begin position="682"/>
        <end position="740"/>
    </location>
</feature>
<dbReference type="InterPro" id="IPR013783">
    <property type="entry name" value="Ig-like_fold"/>
</dbReference>
<evidence type="ECO:0000313" key="4">
    <source>
        <dbReference type="Proteomes" id="UP000284379"/>
    </source>
</evidence>
<dbReference type="GeneID" id="69503188"/>
<dbReference type="InterPro" id="IPR026906">
    <property type="entry name" value="LRR_5"/>
</dbReference>
<dbReference type="InterPro" id="IPR032675">
    <property type="entry name" value="LRR_dom_sf"/>
</dbReference>
<dbReference type="InterPro" id="IPR044060">
    <property type="entry name" value="Bacterial_rp_domain"/>
</dbReference>
<evidence type="ECO:0000259" key="2">
    <source>
        <dbReference type="Pfam" id="PF18998"/>
    </source>
</evidence>
<protein>
    <recommendedName>
        <fullName evidence="2">Bacterial repeat domain-containing protein</fullName>
    </recommendedName>
</protein>
<dbReference type="Gene3D" id="2.60.40.10">
    <property type="entry name" value="Immunoglobulins"/>
    <property type="match status" value="1"/>
</dbReference>
<dbReference type="Gene3D" id="3.40.50.12480">
    <property type="match status" value="1"/>
</dbReference>
<reference evidence="3 4" key="1">
    <citation type="submission" date="2018-08" db="EMBL/GenBank/DDBJ databases">
        <title>A genome reference for cultivated species of the human gut microbiota.</title>
        <authorList>
            <person name="Zou Y."/>
            <person name="Xue W."/>
            <person name="Luo G."/>
        </authorList>
    </citation>
    <scope>NUCLEOTIDE SEQUENCE [LARGE SCALE GENOMIC DNA]</scope>
    <source>
        <strain evidence="3 4">AM40-30BH</strain>
    </source>
</reference>
<feature type="chain" id="PRO_5019064370" description="Bacterial repeat domain-containing protein" evidence="1">
    <location>
        <begin position="20"/>
        <end position="916"/>
    </location>
</feature>
<dbReference type="RefSeq" id="WP_122200774.1">
    <property type="nucleotide sequence ID" value="NZ_CABJFV010000001.1"/>
</dbReference>